<gene>
    <name evidence="2" type="ORF">GCM10010915_08630</name>
</gene>
<name>A0A916Y4G5_9MICO</name>
<dbReference type="InterPro" id="IPR036249">
    <property type="entry name" value="Thioredoxin-like_sf"/>
</dbReference>
<dbReference type="Pfam" id="PF01323">
    <property type="entry name" value="DSBA"/>
    <property type="match status" value="1"/>
</dbReference>
<evidence type="ECO:0000313" key="3">
    <source>
        <dbReference type="Proteomes" id="UP000633205"/>
    </source>
</evidence>
<dbReference type="GO" id="GO:0016491">
    <property type="term" value="F:oxidoreductase activity"/>
    <property type="evidence" value="ECO:0007669"/>
    <property type="project" value="InterPro"/>
</dbReference>
<comment type="caution">
    <text evidence="2">The sequence shown here is derived from an EMBL/GenBank/DDBJ whole genome shotgun (WGS) entry which is preliminary data.</text>
</comment>
<keyword evidence="3" id="KW-1185">Reference proteome</keyword>
<dbReference type="PANTHER" id="PTHR13887">
    <property type="entry name" value="GLUTATHIONE S-TRANSFERASE KAPPA"/>
    <property type="match status" value="1"/>
</dbReference>
<dbReference type="CDD" id="cd03024">
    <property type="entry name" value="DsbA_FrnE"/>
    <property type="match status" value="1"/>
</dbReference>
<dbReference type="PANTHER" id="PTHR13887:SF41">
    <property type="entry name" value="THIOREDOXIN SUPERFAMILY PROTEIN"/>
    <property type="match status" value="1"/>
</dbReference>
<proteinExistence type="predicted"/>
<dbReference type="InterPro" id="IPR001853">
    <property type="entry name" value="DSBA-like_thioredoxin_dom"/>
</dbReference>
<protein>
    <submittedName>
        <fullName evidence="2">DSBA oxidoreductase</fullName>
    </submittedName>
</protein>
<evidence type="ECO:0000259" key="1">
    <source>
        <dbReference type="Pfam" id="PF01323"/>
    </source>
</evidence>
<reference evidence="2" key="2">
    <citation type="submission" date="2020-09" db="EMBL/GenBank/DDBJ databases">
        <authorList>
            <person name="Sun Q."/>
            <person name="Zhou Y."/>
        </authorList>
    </citation>
    <scope>NUCLEOTIDE SEQUENCE</scope>
    <source>
        <strain evidence="2">CGMCC 1.15152</strain>
    </source>
</reference>
<dbReference type="RefSeq" id="WP_188711060.1">
    <property type="nucleotide sequence ID" value="NZ_BMHO01000001.1"/>
</dbReference>
<dbReference type="SUPFAM" id="SSF52833">
    <property type="entry name" value="Thioredoxin-like"/>
    <property type="match status" value="1"/>
</dbReference>
<accession>A0A916Y4G5</accession>
<organism evidence="2 3">
    <name type="scientific">Microbacterium faecale</name>
    <dbReference type="NCBI Taxonomy" id="1804630"/>
    <lineage>
        <taxon>Bacteria</taxon>
        <taxon>Bacillati</taxon>
        <taxon>Actinomycetota</taxon>
        <taxon>Actinomycetes</taxon>
        <taxon>Micrococcales</taxon>
        <taxon>Microbacteriaceae</taxon>
        <taxon>Microbacterium</taxon>
    </lineage>
</organism>
<dbReference type="AlphaFoldDB" id="A0A916Y4G5"/>
<dbReference type="Gene3D" id="3.40.30.10">
    <property type="entry name" value="Glutaredoxin"/>
    <property type="match status" value="1"/>
</dbReference>
<feature type="domain" description="DSBA-like thioredoxin" evidence="1">
    <location>
        <begin position="13"/>
        <end position="214"/>
    </location>
</feature>
<reference evidence="2" key="1">
    <citation type="journal article" date="2014" name="Int. J. Syst. Evol. Microbiol.">
        <title>Complete genome sequence of Corynebacterium casei LMG S-19264T (=DSM 44701T), isolated from a smear-ripened cheese.</title>
        <authorList>
            <consortium name="US DOE Joint Genome Institute (JGI-PGF)"/>
            <person name="Walter F."/>
            <person name="Albersmeier A."/>
            <person name="Kalinowski J."/>
            <person name="Ruckert C."/>
        </authorList>
    </citation>
    <scope>NUCLEOTIDE SEQUENCE</scope>
    <source>
        <strain evidence="2">CGMCC 1.15152</strain>
    </source>
</reference>
<dbReference type="Proteomes" id="UP000633205">
    <property type="component" value="Unassembled WGS sequence"/>
</dbReference>
<dbReference type="EMBL" id="BMHO01000001">
    <property type="protein sequence ID" value="GGD30606.1"/>
    <property type="molecule type" value="Genomic_DNA"/>
</dbReference>
<sequence length="246" mass="26082">MTDTTPAPARLGIDVWLDIACPWCALGERRLDAVIDTLPFKEHVDVRFHSYQLDPGAPEKATQSQAEYLAGRGLDPARLEAGHKHLSEAGNEIGFTFNHDDVVPSNTWTAHRLIQAAAAHDVQAKVVDALFVAYFEHGLDVGDGAGLKAVVVEAGLPVHVADEVLSDPNAFDDQAKADVSQAATLGIQGVPFYVLDGRYGVSGAQPAAVFEEALTKVYDELNPAPVQPLSSLGTDGVTCGPDGCDD</sequence>
<evidence type="ECO:0000313" key="2">
    <source>
        <dbReference type="EMBL" id="GGD30606.1"/>
    </source>
</evidence>